<dbReference type="Proteomes" id="UP001054945">
    <property type="component" value="Unassembled WGS sequence"/>
</dbReference>
<accession>A0AAV4NAP3</accession>
<feature type="compositionally biased region" description="Basic and acidic residues" evidence="1">
    <location>
        <begin position="39"/>
        <end position="54"/>
    </location>
</feature>
<evidence type="ECO:0000313" key="3">
    <source>
        <dbReference type="Proteomes" id="UP001054945"/>
    </source>
</evidence>
<evidence type="ECO:0000313" key="2">
    <source>
        <dbReference type="EMBL" id="GIX80915.1"/>
    </source>
</evidence>
<proteinExistence type="predicted"/>
<reference evidence="2 3" key="1">
    <citation type="submission" date="2021-06" db="EMBL/GenBank/DDBJ databases">
        <title>Caerostris extrusa draft genome.</title>
        <authorList>
            <person name="Kono N."/>
            <person name="Arakawa K."/>
        </authorList>
    </citation>
    <scope>NUCLEOTIDE SEQUENCE [LARGE SCALE GENOMIC DNA]</scope>
</reference>
<sequence length="93" mass="10824">MLMPPLLRRRQTRETSRSILVPPSATISLAISRKKPRGDHKGSSRTRTMDDSFVKRRARNPLSCILNRRHLFVRVASEIKTQLDSREVPLFRE</sequence>
<comment type="caution">
    <text evidence="2">The sequence shown here is derived from an EMBL/GenBank/DDBJ whole genome shotgun (WGS) entry which is preliminary data.</text>
</comment>
<dbReference type="EMBL" id="BPLR01020632">
    <property type="protein sequence ID" value="GIX80915.1"/>
    <property type="molecule type" value="Genomic_DNA"/>
</dbReference>
<keyword evidence="3" id="KW-1185">Reference proteome</keyword>
<name>A0AAV4NAP3_CAEEX</name>
<gene>
    <name evidence="2" type="ORF">CEXT_669411</name>
</gene>
<protein>
    <submittedName>
        <fullName evidence="2">Uncharacterized protein</fullName>
    </submittedName>
</protein>
<feature type="region of interest" description="Disordered" evidence="1">
    <location>
        <begin position="29"/>
        <end position="54"/>
    </location>
</feature>
<organism evidence="2 3">
    <name type="scientific">Caerostris extrusa</name>
    <name type="common">Bark spider</name>
    <name type="synonym">Caerostris bankana</name>
    <dbReference type="NCBI Taxonomy" id="172846"/>
    <lineage>
        <taxon>Eukaryota</taxon>
        <taxon>Metazoa</taxon>
        <taxon>Ecdysozoa</taxon>
        <taxon>Arthropoda</taxon>
        <taxon>Chelicerata</taxon>
        <taxon>Arachnida</taxon>
        <taxon>Araneae</taxon>
        <taxon>Araneomorphae</taxon>
        <taxon>Entelegynae</taxon>
        <taxon>Araneoidea</taxon>
        <taxon>Araneidae</taxon>
        <taxon>Caerostris</taxon>
    </lineage>
</organism>
<evidence type="ECO:0000256" key="1">
    <source>
        <dbReference type="SAM" id="MobiDB-lite"/>
    </source>
</evidence>
<dbReference type="AlphaFoldDB" id="A0AAV4NAP3"/>